<organism evidence="2 3">
    <name type="scientific">Devosia insulae DS-56</name>
    <dbReference type="NCBI Taxonomy" id="1116389"/>
    <lineage>
        <taxon>Bacteria</taxon>
        <taxon>Pseudomonadati</taxon>
        <taxon>Pseudomonadota</taxon>
        <taxon>Alphaproteobacteria</taxon>
        <taxon>Hyphomicrobiales</taxon>
        <taxon>Devosiaceae</taxon>
        <taxon>Devosia</taxon>
    </lineage>
</organism>
<protein>
    <submittedName>
        <fullName evidence="2">Terminase</fullName>
    </submittedName>
</protein>
<dbReference type="AlphaFoldDB" id="A0A1E5XKL2"/>
<dbReference type="Proteomes" id="UP000095463">
    <property type="component" value="Unassembled WGS sequence"/>
</dbReference>
<dbReference type="RefSeq" id="WP_069911589.1">
    <property type="nucleotide sequence ID" value="NZ_LAJE02000323.1"/>
</dbReference>
<reference evidence="2 3" key="1">
    <citation type="journal article" date="2015" name="Genome Announc.">
        <title>Genome Assemblies of Three Soil-Associated Devosia species: D. insulae, D. limi, and D. soli.</title>
        <authorList>
            <person name="Hassan Y.I."/>
            <person name="Lepp D."/>
            <person name="Zhou T."/>
        </authorList>
    </citation>
    <scope>NUCLEOTIDE SEQUENCE [LARGE SCALE GENOMIC DNA]</scope>
    <source>
        <strain evidence="2 3">DS-56</strain>
    </source>
</reference>
<dbReference type="Gene3D" id="3.30.420.280">
    <property type="match status" value="1"/>
</dbReference>
<keyword evidence="3" id="KW-1185">Reference proteome</keyword>
<proteinExistence type="predicted"/>
<dbReference type="Pfam" id="PF03237">
    <property type="entry name" value="Terminase_6N"/>
    <property type="match status" value="1"/>
</dbReference>
<dbReference type="InterPro" id="IPR027417">
    <property type="entry name" value="P-loop_NTPase"/>
</dbReference>
<evidence type="ECO:0000313" key="3">
    <source>
        <dbReference type="Proteomes" id="UP000095463"/>
    </source>
</evidence>
<evidence type="ECO:0000313" key="2">
    <source>
        <dbReference type="EMBL" id="OEO29138.1"/>
    </source>
</evidence>
<dbReference type="OrthoDB" id="9768556at2"/>
<evidence type="ECO:0000256" key="1">
    <source>
        <dbReference type="SAM" id="MobiDB-lite"/>
    </source>
</evidence>
<name>A0A1E5XKL2_9HYPH</name>
<comment type="caution">
    <text evidence="2">The sequence shown here is derived from an EMBL/GenBank/DDBJ whole genome shotgun (WGS) entry which is preliminary data.</text>
</comment>
<dbReference type="Gene3D" id="3.40.50.300">
    <property type="entry name" value="P-loop containing nucleotide triphosphate hydrolases"/>
    <property type="match status" value="1"/>
</dbReference>
<gene>
    <name evidence="2" type="ORF">VW23_002410</name>
</gene>
<feature type="region of interest" description="Disordered" evidence="1">
    <location>
        <begin position="489"/>
        <end position="517"/>
    </location>
</feature>
<accession>A0A1E5XKL2</accession>
<dbReference type="EMBL" id="LAJE02000323">
    <property type="protein sequence ID" value="OEO29138.1"/>
    <property type="molecule type" value="Genomic_DNA"/>
</dbReference>
<sequence length="517" mass="57282">MPAANSATKGAATSQKRPEALRIALHPKQWVAFGSAATEVLYGGAAGGGKSHLMRQAAISWCAEIAGLQVYLFRRIREDLSKNHMEGPSGFRALLAGWVECGFVTIVEDEIRFWNGSKIYLCHCKDEKDRFKYQGAEIHVLLIDELTHFTEVIYRFLRNRVRMTGIAVPEKYRGRFPRILCGANPGGVGHQFVKVTFIDAAAPLEIHRTAAAEGGMLRQFIPARLEDNPTLTTEDPAYEARLEGLGSAALIRAMRHGDWDIVDGAFFDCWQARLHVIEPFAIPEDWAKFRSGDWGSARPFSFGWWAIVGDDTRHPVSGVLLPRGALIRYREWYGCEPGKPNKGLKLTAEQVGKGLAQRETETVGLGVLDPAAFAEDGGPSIASRITLGSGDKRIFFRGADNKRVSQRGAMGGWDMLRQRFVGTTLDEDGKPDPAGRPMIYCFSTCRDSIRTIPMLQHDQARPEDLDTDTEDHAADDWRYAAMSRPWVRAKPAAEPGKARTGYRAQSGGATPGDWQSY</sequence>